<sequence>MKSIENFVGTMLDRLGLLAIYGRQKDRFLYFYGKSFHE</sequence>
<dbReference type="EMBL" id="JBJXBP010000005">
    <property type="protein sequence ID" value="KAL3830119.1"/>
    <property type="molecule type" value="Genomic_DNA"/>
</dbReference>
<evidence type="ECO:0000313" key="2">
    <source>
        <dbReference type="Proteomes" id="UP001634393"/>
    </source>
</evidence>
<dbReference type="AlphaFoldDB" id="A0ABD3SZQ9"/>
<dbReference type="Proteomes" id="UP001634393">
    <property type="component" value="Unassembled WGS sequence"/>
</dbReference>
<gene>
    <name evidence="1" type="ORF">ACJIZ3_018921</name>
</gene>
<reference evidence="1 2" key="1">
    <citation type="submission" date="2024-12" db="EMBL/GenBank/DDBJ databases">
        <title>The unique morphological basis and parallel evolutionary history of personate flowers in Penstemon.</title>
        <authorList>
            <person name="Depatie T.H."/>
            <person name="Wessinger C.A."/>
        </authorList>
    </citation>
    <scope>NUCLEOTIDE SEQUENCE [LARGE SCALE GENOMIC DNA]</scope>
    <source>
        <strain evidence="1">WTNN_2</strain>
        <tissue evidence="1">Leaf</tissue>
    </source>
</reference>
<organism evidence="1 2">
    <name type="scientific">Penstemon smallii</name>
    <dbReference type="NCBI Taxonomy" id="265156"/>
    <lineage>
        <taxon>Eukaryota</taxon>
        <taxon>Viridiplantae</taxon>
        <taxon>Streptophyta</taxon>
        <taxon>Embryophyta</taxon>
        <taxon>Tracheophyta</taxon>
        <taxon>Spermatophyta</taxon>
        <taxon>Magnoliopsida</taxon>
        <taxon>eudicotyledons</taxon>
        <taxon>Gunneridae</taxon>
        <taxon>Pentapetalae</taxon>
        <taxon>asterids</taxon>
        <taxon>lamiids</taxon>
        <taxon>Lamiales</taxon>
        <taxon>Plantaginaceae</taxon>
        <taxon>Cheloneae</taxon>
        <taxon>Penstemon</taxon>
    </lineage>
</organism>
<keyword evidence="2" id="KW-1185">Reference proteome</keyword>
<proteinExistence type="predicted"/>
<name>A0ABD3SZQ9_9LAMI</name>
<accession>A0ABD3SZQ9</accession>
<protein>
    <submittedName>
        <fullName evidence="1">Uncharacterized protein</fullName>
    </submittedName>
</protein>
<evidence type="ECO:0000313" key="1">
    <source>
        <dbReference type="EMBL" id="KAL3830119.1"/>
    </source>
</evidence>
<comment type="caution">
    <text evidence="1">The sequence shown here is derived from an EMBL/GenBank/DDBJ whole genome shotgun (WGS) entry which is preliminary data.</text>
</comment>